<protein>
    <submittedName>
        <fullName evidence="1">Uncharacterized protein</fullName>
    </submittedName>
</protein>
<dbReference type="AlphaFoldDB" id="A0A7I9V459"/>
<comment type="caution">
    <text evidence="1">The sequence shown here is derived from an EMBL/GenBank/DDBJ whole genome shotgun (WGS) entry which is preliminary data.</text>
</comment>
<proteinExistence type="predicted"/>
<accession>A0A7I9V459</accession>
<evidence type="ECO:0000313" key="1">
    <source>
        <dbReference type="EMBL" id="GEE00208.1"/>
    </source>
</evidence>
<dbReference type="Proteomes" id="UP000444960">
    <property type="component" value="Unassembled WGS sequence"/>
</dbReference>
<keyword evidence="3" id="KW-1185">Reference proteome</keyword>
<evidence type="ECO:0000313" key="3">
    <source>
        <dbReference type="Proteomes" id="UP000444960"/>
    </source>
</evidence>
<evidence type="ECO:0000313" key="2">
    <source>
        <dbReference type="EMBL" id="GEE04137.1"/>
    </source>
</evidence>
<dbReference type="EMBL" id="BJOV01000002">
    <property type="protein sequence ID" value="GEE00208.1"/>
    <property type="molecule type" value="Genomic_DNA"/>
</dbReference>
<reference evidence="1" key="2">
    <citation type="journal article" date="2020" name="Int. J. Syst. Evol. Microbiol.">
        <title>Gordonia crocea sp. nov. and Gordonia spumicola sp. nov. isolated from sludge of a wastewater treatment plant.</title>
        <authorList>
            <person name="Tamura T."/>
            <person name="Saito S."/>
            <person name="Hamada M."/>
            <person name="Kang Y."/>
            <person name="Hoshino Y."/>
            <person name="Gonoi T."/>
            <person name="Mikami Y."/>
            <person name="Yaguchi T."/>
        </authorList>
    </citation>
    <scope>NUCLEOTIDE SEQUENCE</scope>
    <source>
        <strain evidence="1">NBRC 107696</strain>
    </source>
</reference>
<reference evidence="3" key="1">
    <citation type="submission" date="2019-06" db="EMBL/GenBank/DDBJ databases">
        <title>Gordonia isolated from sludge of a wastewater treatment plant.</title>
        <authorList>
            <person name="Tamura T."/>
            <person name="Aoyama K."/>
            <person name="Kang Y."/>
            <person name="Saito S."/>
            <person name="Akiyama N."/>
            <person name="Yazawa K."/>
            <person name="Gonoi T."/>
            <person name="Mikami Y."/>
        </authorList>
    </citation>
    <scope>NUCLEOTIDE SEQUENCE [LARGE SCALE GENOMIC DNA]</scope>
    <source>
        <strain evidence="3">NBRC 107696</strain>
    </source>
</reference>
<name>A0A7I9V459_9ACTN</name>
<gene>
    <name evidence="1" type="ORF">nbrc107696_06540</name>
    <name evidence="2" type="ORF">nbrc107696_45830</name>
</gene>
<sequence length="96" mass="11141">MQDFTTTSSVGGWRYRRRMAWCWWDGAEWRQTERGVVETIPAACPRCGVAWSTPDRMLILRDNAVRSWGAPPDGSTTATVFYECLHCPQLVYVRRR</sequence>
<dbReference type="EMBL" id="BJOV01000008">
    <property type="protein sequence ID" value="GEE04137.1"/>
    <property type="molecule type" value="Genomic_DNA"/>
</dbReference>
<organism evidence="1 3">
    <name type="scientific">Gordonia spumicola</name>
    <dbReference type="NCBI Taxonomy" id="589161"/>
    <lineage>
        <taxon>Bacteria</taxon>
        <taxon>Bacillati</taxon>
        <taxon>Actinomycetota</taxon>
        <taxon>Actinomycetes</taxon>
        <taxon>Mycobacteriales</taxon>
        <taxon>Gordoniaceae</taxon>
        <taxon>Gordonia</taxon>
    </lineage>
</organism>